<feature type="domain" description="Secretion system C-terminal sorting" evidence="2">
    <location>
        <begin position="193"/>
        <end position="265"/>
    </location>
</feature>
<protein>
    <submittedName>
        <fullName evidence="3">T9SS type A sorting domain-containing protein</fullName>
    </submittedName>
</protein>
<feature type="chain" id="PRO_5045918739" evidence="1">
    <location>
        <begin position="22"/>
        <end position="268"/>
    </location>
</feature>
<evidence type="ECO:0000313" key="3">
    <source>
        <dbReference type="EMBL" id="MBH8560145.1"/>
    </source>
</evidence>
<accession>A0ABS0QC10</accession>
<organism evidence="3 4">
    <name type="scientific">Hymenobacter negativus</name>
    <dbReference type="NCBI Taxonomy" id="2795026"/>
    <lineage>
        <taxon>Bacteria</taxon>
        <taxon>Pseudomonadati</taxon>
        <taxon>Bacteroidota</taxon>
        <taxon>Cytophagia</taxon>
        <taxon>Cytophagales</taxon>
        <taxon>Hymenobacteraceae</taxon>
        <taxon>Hymenobacter</taxon>
    </lineage>
</organism>
<reference evidence="3 4" key="1">
    <citation type="submission" date="2020-12" db="EMBL/GenBank/DDBJ databases">
        <title>Hymenobacter sp.</title>
        <authorList>
            <person name="Kim M.K."/>
        </authorList>
    </citation>
    <scope>NUCLEOTIDE SEQUENCE [LARGE SCALE GENOMIC DNA]</scope>
    <source>
        <strain evidence="3 4">BT442</strain>
    </source>
</reference>
<proteinExistence type="predicted"/>
<dbReference type="NCBIfam" id="TIGR04183">
    <property type="entry name" value="Por_Secre_tail"/>
    <property type="match status" value="1"/>
</dbReference>
<dbReference type="Proteomes" id="UP000625631">
    <property type="component" value="Unassembled WGS sequence"/>
</dbReference>
<dbReference type="EMBL" id="JAEDAE010000011">
    <property type="protein sequence ID" value="MBH8560145.1"/>
    <property type="molecule type" value="Genomic_DNA"/>
</dbReference>
<evidence type="ECO:0000313" key="4">
    <source>
        <dbReference type="Proteomes" id="UP000625631"/>
    </source>
</evidence>
<dbReference type="RefSeq" id="WP_198076683.1">
    <property type="nucleotide sequence ID" value="NZ_JAEDAE010000011.1"/>
</dbReference>
<keyword evidence="4" id="KW-1185">Reference proteome</keyword>
<dbReference type="Pfam" id="PF18962">
    <property type="entry name" value="Por_Secre_tail"/>
    <property type="match status" value="1"/>
</dbReference>
<dbReference type="InterPro" id="IPR026444">
    <property type="entry name" value="Secre_tail"/>
</dbReference>
<evidence type="ECO:0000256" key="1">
    <source>
        <dbReference type="SAM" id="SignalP"/>
    </source>
</evidence>
<comment type="caution">
    <text evidence="3">The sequence shown here is derived from an EMBL/GenBank/DDBJ whole genome shotgun (WGS) entry which is preliminary data.</text>
</comment>
<feature type="signal peptide" evidence="1">
    <location>
        <begin position="1"/>
        <end position="21"/>
    </location>
</feature>
<gene>
    <name evidence="3" type="ORF">I7X13_18935</name>
</gene>
<sequence>MKFFFYALSLTALLGGSAAHAQITPEKVYTGEGEMIRLSTGDYKYQMTVRNSAAVITRVMVYNLNHSVYKQLNVPVIGTTHEAQGVQYVSDALFDTNPATLEYLVDYGTTQQGLMRKSIILSETGSQLAVFDSTNYYMTVYNTPAGTKLVSNIQVYNSATNSITRQYSRVYGLPGRLALRAATPVLPDAAGAYPNPAQSTVALPYVVPANTTGTLQVFDASGRLAASYQVDGHVDHLALSTRDLRPGVYVYRVATTAGTTAGRRFAIE</sequence>
<evidence type="ECO:0000259" key="2">
    <source>
        <dbReference type="Pfam" id="PF18962"/>
    </source>
</evidence>
<name>A0ABS0QC10_9BACT</name>
<keyword evidence="1" id="KW-0732">Signal</keyword>